<comment type="caution">
    <text evidence="9">The sequence shown here is derived from an EMBL/GenBank/DDBJ whole genome shotgun (WGS) entry which is preliminary data.</text>
</comment>
<dbReference type="CDD" id="cd00067">
    <property type="entry name" value="GAL4"/>
    <property type="match status" value="1"/>
</dbReference>
<gene>
    <name evidence="9" type="ORF">J3D65DRAFT_649355</name>
</gene>
<dbReference type="InterPro" id="IPR036864">
    <property type="entry name" value="Zn2-C6_fun-type_DNA-bd_sf"/>
</dbReference>
<dbReference type="SUPFAM" id="SSF57701">
    <property type="entry name" value="Zn2/Cys6 DNA-binding domain"/>
    <property type="match status" value="1"/>
</dbReference>
<comment type="subcellular location">
    <subcellularLocation>
        <location evidence="1">Nucleus</location>
    </subcellularLocation>
</comment>
<evidence type="ECO:0000256" key="6">
    <source>
        <dbReference type="ARBA" id="ARBA00023163"/>
    </source>
</evidence>
<keyword evidence="2" id="KW-0479">Metal-binding</keyword>
<dbReference type="PANTHER" id="PTHR31313:SF81">
    <property type="entry name" value="TY1 ENHANCER ACTIVATOR"/>
    <property type="match status" value="1"/>
</dbReference>
<dbReference type="Pfam" id="PF04082">
    <property type="entry name" value="Fungal_trans"/>
    <property type="match status" value="1"/>
</dbReference>
<keyword evidence="7" id="KW-0539">Nucleus</keyword>
<evidence type="ECO:0000313" key="10">
    <source>
        <dbReference type="Proteomes" id="UP001360953"/>
    </source>
</evidence>
<evidence type="ECO:0000256" key="4">
    <source>
        <dbReference type="ARBA" id="ARBA00023015"/>
    </source>
</evidence>
<dbReference type="EMBL" id="JBBPEH010000001">
    <property type="protein sequence ID" value="KAK7544919.1"/>
    <property type="molecule type" value="Genomic_DNA"/>
</dbReference>
<keyword evidence="6" id="KW-0804">Transcription</keyword>
<accession>A0ABR1MAM7</accession>
<sequence length="712" mass="80433">MFPCRRQALECVNNGHYLRLKRLSQPASISSIRRMISSPFEENTRLLANRSEVCSAGKLNVRLLNSSDHSRGASTLVRQGQTRLPRTSIRSNGNHPVEYPSTFGRLTGSRIMPQQQARKISCKRCQIRKLKCSRTDPCKSCLAAGQYCEFRDNDAKRRPVSHEYVMALENRIAWFENFVGRLKRASSADRDAMLEEMSLHDHLQPAHDVDTSKTTRLWTPSLRMEFGGSLIYHGPTSIYQMNEMDDFPVPAPSAEATRLICVAQHFGIQESWIEQGLQDFFRWQYPNCMFIYREAFIRDHCGNRYGGRYWSLPLLYSMCALGIRNSDVENAEDMSERFFAAAESISMVSGLDKPCLTTVQAFLCMAFFEVGRGNLSKGWNLSGIAFRMSQDLGLQRDPNHWISKDPSLTSSEDVQIRRRIYWGAYLLISLFLGRPVSLHEDDGMVEPMDKLPDFPEMAPWLPTGLEQFQNETEPTAVPQLLPSFQSLVELAKIIQRMLTSYFAADEKSADGQSASQSQMFLDSLNLDLHRWQESLPDPLKWNKWEPTTAYLYPHVAVLHLILNSARLRLNLDVAVSNSSTAASSRSMCLSSIENIIALIRKYRAQHGLNKASLIFVYGIVQAATGITHLAAELFDTVSGRVLCDLGSGHTSKEATGCGCRSNDSDDLNLWTILPQTTLTLSLQTLVETQLQDVSQPLDILQVVVERKRHANP</sequence>
<dbReference type="Proteomes" id="UP001360953">
    <property type="component" value="Unassembled WGS sequence"/>
</dbReference>
<evidence type="ECO:0000256" key="5">
    <source>
        <dbReference type="ARBA" id="ARBA00023125"/>
    </source>
</evidence>
<dbReference type="PANTHER" id="PTHR31313">
    <property type="entry name" value="TY1 ENHANCER ACTIVATOR"/>
    <property type="match status" value="1"/>
</dbReference>
<dbReference type="GeneID" id="92035324"/>
<keyword evidence="3" id="KW-0862">Zinc</keyword>
<organism evidence="9 10">
    <name type="scientific">Phyllosticta citribraziliensis</name>
    <dbReference type="NCBI Taxonomy" id="989973"/>
    <lineage>
        <taxon>Eukaryota</taxon>
        <taxon>Fungi</taxon>
        <taxon>Dikarya</taxon>
        <taxon>Ascomycota</taxon>
        <taxon>Pezizomycotina</taxon>
        <taxon>Dothideomycetes</taxon>
        <taxon>Dothideomycetes incertae sedis</taxon>
        <taxon>Botryosphaeriales</taxon>
        <taxon>Phyllostictaceae</taxon>
        <taxon>Phyllosticta</taxon>
    </lineage>
</organism>
<dbReference type="RefSeq" id="XP_066660154.1">
    <property type="nucleotide sequence ID" value="XM_066802418.1"/>
</dbReference>
<dbReference type="InterPro" id="IPR007219">
    <property type="entry name" value="XnlR_reg_dom"/>
</dbReference>
<dbReference type="PROSITE" id="PS50048">
    <property type="entry name" value="ZN2_CY6_FUNGAL_2"/>
    <property type="match status" value="1"/>
</dbReference>
<evidence type="ECO:0000256" key="2">
    <source>
        <dbReference type="ARBA" id="ARBA00022723"/>
    </source>
</evidence>
<keyword evidence="10" id="KW-1185">Reference proteome</keyword>
<evidence type="ECO:0000259" key="8">
    <source>
        <dbReference type="PROSITE" id="PS50048"/>
    </source>
</evidence>
<evidence type="ECO:0000313" key="9">
    <source>
        <dbReference type="EMBL" id="KAK7544919.1"/>
    </source>
</evidence>
<evidence type="ECO:0000256" key="3">
    <source>
        <dbReference type="ARBA" id="ARBA00022833"/>
    </source>
</evidence>
<dbReference type="CDD" id="cd12148">
    <property type="entry name" value="fungal_TF_MHR"/>
    <property type="match status" value="1"/>
</dbReference>
<keyword evidence="4" id="KW-0805">Transcription regulation</keyword>
<protein>
    <submittedName>
        <fullName evidence="9">Fungal-specific transcription factor domain-containing protein</fullName>
    </submittedName>
</protein>
<proteinExistence type="predicted"/>
<dbReference type="InterPro" id="IPR051615">
    <property type="entry name" value="Transcr_Regulatory_Elem"/>
</dbReference>
<dbReference type="Gene3D" id="4.10.240.10">
    <property type="entry name" value="Zn(2)-C6 fungal-type DNA-binding domain"/>
    <property type="match status" value="1"/>
</dbReference>
<dbReference type="SMART" id="SM00906">
    <property type="entry name" value="Fungal_trans"/>
    <property type="match status" value="1"/>
</dbReference>
<dbReference type="InterPro" id="IPR001138">
    <property type="entry name" value="Zn2Cys6_DnaBD"/>
</dbReference>
<reference evidence="9 10" key="1">
    <citation type="submission" date="2024-04" db="EMBL/GenBank/DDBJ databases">
        <title>Phyllosticta paracitricarpa is synonymous to the EU quarantine fungus P. citricarpa based on phylogenomic analyses.</title>
        <authorList>
            <consortium name="Lawrence Berkeley National Laboratory"/>
            <person name="Van ingen-buijs V.A."/>
            <person name="Van westerhoven A.C."/>
            <person name="Haridas S."/>
            <person name="Skiadas P."/>
            <person name="Martin F."/>
            <person name="Groenewald J.Z."/>
            <person name="Crous P.W."/>
            <person name="Seidl M.F."/>
        </authorList>
    </citation>
    <scope>NUCLEOTIDE SEQUENCE [LARGE SCALE GENOMIC DNA]</scope>
    <source>
        <strain evidence="9 10">CPC 17464</strain>
    </source>
</reference>
<evidence type="ECO:0000256" key="1">
    <source>
        <dbReference type="ARBA" id="ARBA00004123"/>
    </source>
</evidence>
<evidence type="ECO:0000256" key="7">
    <source>
        <dbReference type="ARBA" id="ARBA00023242"/>
    </source>
</evidence>
<name>A0ABR1MAM7_9PEZI</name>
<feature type="domain" description="Zn(2)-C6 fungal-type" evidence="8">
    <location>
        <begin position="121"/>
        <end position="150"/>
    </location>
</feature>
<keyword evidence="5" id="KW-0238">DNA-binding</keyword>